<dbReference type="AlphaFoldDB" id="A0A142BI68"/>
<feature type="domain" description="CYTH" evidence="1">
    <location>
        <begin position="2"/>
        <end position="202"/>
    </location>
</feature>
<evidence type="ECO:0000313" key="2">
    <source>
        <dbReference type="EMBL" id="AMO58444.1"/>
    </source>
</evidence>
<sequence>MSFETELKLSLSENSVPQLKTHPFWKKFAVEGPKTFHLGNVYYDTADRALNQAKVALRIREKNGVYFQTLKTKGESINGLTRRGEWEWSISGNQLDFSRLSKVWPESLQTISAEQLQPLFATDFDRTLWLVDYNGTKVEAALDQGLVKSGDARSLICELELELIDGDEAVLQQIADELGQDVDLTPSDKSKAERGFELLLMRD</sequence>
<accession>A0A142BI68</accession>
<dbReference type="KEGG" id="emp:EZMO1_4532"/>
<dbReference type="PANTHER" id="PTHR39569">
    <property type="entry name" value="INORGANIC TRIPHOSPHATASE"/>
    <property type="match status" value="1"/>
</dbReference>
<dbReference type="PANTHER" id="PTHR39569:SF1">
    <property type="entry name" value="INORGANIC TRIPHOSPHATASE"/>
    <property type="match status" value="1"/>
</dbReference>
<evidence type="ECO:0000313" key="3">
    <source>
        <dbReference type="Proteomes" id="UP000071065"/>
    </source>
</evidence>
<gene>
    <name evidence="2" type="primary">cyaA2</name>
    <name evidence="2" type="ORF">EZMO1_4532</name>
</gene>
<dbReference type="SMART" id="SM01118">
    <property type="entry name" value="CYTH"/>
    <property type="match status" value="1"/>
</dbReference>
<dbReference type="RefSeq" id="WP_051790401.1">
    <property type="nucleotide sequence ID" value="NZ_CP013251.1"/>
</dbReference>
<dbReference type="GO" id="GO:0050355">
    <property type="term" value="F:inorganic triphosphate phosphatase activity"/>
    <property type="evidence" value="ECO:0007669"/>
    <property type="project" value="InterPro"/>
</dbReference>
<dbReference type="GO" id="GO:0046872">
    <property type="term" value="F:metal ion binding"/>
    <property type="evidence" value="ECO:0007669"/>
    <property type="project" value="TreeGrafter"/>
</dbReference>
<dbReference type="CDD" id="cd07756">
    <property type="entry name" value="CYTH-like_Pase_CHAD"/>
    <property type="match status" value="1"/>
</dbReference>
<dbReference type="InterPro" id="IPR033469">
    <property type="entry name" value="CYTH-like_dom_sf"/>
</dbReference>
<organism evidence="2 3">
    <name type="scientific">Endozoicomonas montiporae CL-33</name>
    <dbReference type="NCBI Taxonomy" id="570277"/>
    <lineage>
        <taxon>Bacteria</taxon>
        <taxon>Pseudomonadati</taxon>
        <taxon>Pseudomonadota</taxon>
        <taxon>Gammaproteobacteria</taxon>
        <taxon>Oceanospirillales</taxon>
        <taxon>Endozoicomonadaceae</taxon>
        <taxon>Endozoicomonas</taxon>
    </lineage>
</organism>
<dbReference type="InterPro" id="IPR039013">
    <property type="entry name" value="YgiF"/>
</dbReference>
<dbReference type="PROSITE" id="PS51707">
    <property type="entry name" value="CYTH"/>
    <property type="match status" value="1"/>
</dbReference>
<evidence type="ECO:0000259" key="1">
    <source>
        <dbReference type="PROSITE" id="PS51707"/>
    </source>
</evidence>
<dbReference type="OrthoDB" id="3034217at2"/>
<proteinExistence type="predicted"/>
<dbReference type="InterPro" id="IPR023577">
    <property type="entry name" value="CYTH_domain"/>
</dbReference>
<dbReference type="Proteomes" id="UP000071065">
    <property type="component" value="Chromosome"/>
</dbReference>
<dbReference type="SUPFAM" id="SSF55154">
    <property type="entry name" value="CYTH-like phosphatases"/>
    <property type="match status" value="1"/>
</dbReference>
<dbReference type="Gene3D" id="2.40.320.10">
    <property type="entry name" value="Hypothetical Protein Pfu-838710-001"/>
    <property type="match status" value="1"/>
</dbReference>
<protein>
    <submittedName>
        <fullName evidence="2">Adenylate cyclase</fullName>
    </submittedName>
</protein>
<dbReference type="STRING" id="570277.EZMO1_4532"/>
<dbReference type="Pfam" id="PF01928">
    <property type="entry name" value="CYTH"/>
    <property type="match status" value="1"/>
</dbReference>
<dbReference type="EMBL" id="CP013251">
    <property type="protein sequence ID" value="AMO58444.1"/>
    <property type="molecule type" value="Genomic_DNA"/>
</dbReference>
<reference evidence="2 3" key="1">
    <citation type="journal article" date="2016" name="Front. Microbiol.">
        <title>Genomic Insight into the Host-Endosymbiont Relationship of Endozoicomonas montiporae CL-33(T) with its Coral Host.</title>
        <authorList>
            <person name="Ding J.-Y."/>
            <person name="Shiu J.-H."/>
            <person name="Chen W.-M."/>
            <person name="Chiang Y.-R."/>
            <person name="Tang S.-L."/>
        </authorList>
    </citation>
    <scope>NUCLEOTIDE SEQUENCE [LARGE SCALE GENOMIC DNA]</scope>
    <source>
        <strain evidence="2 3">CL-33</strain>
    </source>
</reference>
<name>A0A142BI68_9GAMM</name>
<dbReference type="PATRIC" id="fig|570277.3.peg.4857"/>